<evidence type="ECO:0000256" key="5">
    <source>
        <dbReference type="ARBA" id="ARBA00022807"/>
    </source>
</evidence>
<dbReference type="InterPro" id="IPR033139">
    <property type="entry name" value="Caspase_cys_AS"/>
</dbReference>
<evidence type="ECO:0000256" key="4">
    <source>
        <dbReference type="ARBA" id="ARBA00022801"/>
    </source>
</evidence>
<accession>A0AAN9GKD6</accession>
<comment type="caution">
    <text evidence="11">The sequence shown here is derived from an EMBL/GenBank/DDBJ whole genome shotgun (WGS) entry which is preliminary data.</text>
</comment>
<keyword evidence="4" id="KW-0378">Hydrolase</keyword>
<feature type="domain" description="Caspase family p10" evidence="9">
    <location>
        <begin position="292"/>
        <end position="387"/>
    </location>
</feature>
<keyword evidence="2" id="KW-0645">Protease</keyword>
<dbReference type="PRINTS" id="PR00376">
    <property type="entry name" value="IL1BCENZYME"/>
</dbReference>
<dbReference type="InterPro" id="IPR011600">
    <property type="entry name" value="Pept_C14_caspase"/>
</dbReference>
<keyword evidence="3" id="KW-0053">Apoptosis</keyword>
<evidence type="ECO:0000256" key="2">
    <source>
        <dbReference type="ARBA" id="ARBA00022670"/>
    </source>
</evidence>
<gene>
    <name evidence="11" type="ORF">V1264_010861</name>
</gene>
<evidence type="ECO:0008006" key="13">
    <source>
        <dbReference type="Google" id="ProtNLM"/>
    </source>
</evidence>
<dbReference type="InterPro" id="IPR002398">
    <property type="entry name" value="Pept_C14"/>
</dbReference>
<evidence type="ECO:0000313" key="12">
    <source>
        <dbReference type="Proteomes" id="UP001374579"/>
    </source>
</evidence>
<dbReference type="GO" id="GO:0006915">
    <property type="term" value="P:apoptotic process"/>
    <property type="evidence" value="ECO:0007669"/>
    <property type="project" value="UniProtKB-KW"/>
</dbReference>
<dbReference type="InterPro" id="IPR002138">
    <property type="entry name" value="Pept_C14_p10"/>
</dbReference>
<dbReference type="GO" id="GO:0043525">
    <property type="term" value="P:positive regulation of neuron apoptotic process"/>
    <property type="evidence" value="ECO:0007669"/>
    <property type="project" value="TreeGrafter"/>
</dbReference>
<feature type="region of interest" description="Disordered" evidence="8">
    <location>
        <begin position="97"/>
        <end position="127"/>
    </location>
</feature>
<keyword evidence="6" id="KW-0865">Zymogen</keyword>
<dbReference type="Gene3D" id="3.40.50.1460">
    <property type="match status" value="1"/>
</dbReference>
<evidence type="ECO:0000259" key="9">
    <source>
        <dbReference type="PROSITE" id="PS50207"/>
    </source>
</evidence>
<evidence type="ECO:0000313" key="11">
    <source>
        <dbReference type="EMBL" id="KAK7111181.1"/>
    </source>
</evidence>
<dbReference type="CDD" id="cd00032">
    <property type="entry name" value="CASc"/>
    <property type="match status" value="1"/>
</dbReference>
<dbReference type="GO" id="GO:0004197">
    <property type="term" value="F:cysteine-type endopeptidase activity"/>
    <property type="evidence" value="ECO:0007669"/>
    <property type="project" value="InterPro"/>
</dbReference>
<dbReference type="EMBL" id="JBAMIC010000002">
    <property type="protein sequence ID" value="KAK7111181.1"/>
    <property type="molecule type" value="Genomic_DNA"/>
</dbReference>
<proteinExistence type="inferred from homology"/>
<dbReference type="Pfam" id="PF00656">
    <property type="entry name" value="Peptidase_C14"/>
    <property type="match status" value="1"/>
</dbReference>
<dbReference type="PROSITE" id="PS01122">
    <property type="entry name" value="CASPASE_CYS"/>
    <property type="match status" value="1"/>
</dbReference>
<evidence type="ECO:0000259" key="10">
    <source>
        <dbReference type="PROSITE" id="PS50208"/>
    </source>
</evidence>
<organism evidence="11 12">
    <name type="scientific">Littorina saxatilis</name>
    <dbReference type="NCBI Taxonomy" id="31220"/>
    <lineage>
        <taxon>Eukaryota</taxon>
        <taxon>Metazoa</taxon>
        <taxon>Spiralia</taxon>
        <taxon>Lophotrochozoa</taxon>
        <taxon>Mollusca</taxon>
        <taxon>Gastropoda</taxon>
        <taxon>Caenogastropoda</taxon>
        <taxon>Littorinimorpha</taxon>
        <taxon>Littorinoidea</taxon>
        <taxon>Littorinidae</taxon>
        <taxon>Littorina</taxon>
    </lineage>
</organism>
<dbReference type="Proteomes" id="UP001374579">
    <property type="component" value="Unassembled WGS sequence"/>
</dbReference>
<dbReference type="GO" id="GO:0005737">
    <property type="term" value="C:cytoplasm"/>
    <property type="evidence" value="ECO:0007669"/>
    <property type="project" value="TreeGrafter"/>
</dbReference>
<keyword evidence="12" id="KW-1185">Reference proteome</keyword>
<dbReference type="GO" id="GO:0006508">
    <property type="term" value="P:proteolysis"/>
    <property type="evidence" value="ECO:0007669"/>
    <property type="project" value="UniProtKB-KW"/>
</dbReference>
<dbReference type="InterPro" id="IPR016129">
    <property type="entry name" value="Caspase_his_AS"/>
</dbReference>
<evidence type="ECO:0000256" key="7">
    <source>
        <dbReference type="RuleBase" id="RU003971"/>
    </source>
</evidence>
<evidence type="ECO:0000256" key="1">
    <source>
        <dbReference type="ARBA" id="ARBA00010134"/>
    </source>
</evidence>
<dbReference type="PANTHER" id="PTHR10454:SF232">
    <property type="entry name" value="AT03047P-RELATED"/>
    <property type="match status" value="1"/>
</dbReference>
<evidence type="ECO:0000256" key="6">
    <source>
        <dbReference type="ARBA" id="ARBA00023145"/>
    </source>
</evidence>
<reference evidence="11 12" key="1">
    <citation type="submission" date="2024-02" db="EMBL/GenBank/DDBJ databases">
        <title>Chromosome-scale genome assembly of the rough periwinkle Littorina saxatilis.</title>
        <authorList>
            <person name="De Jode A."/>
            <person name="Faria R."/>
            <person name="Formenti G."/>
            <person name="Sims Y."/>
            <person name="Smith T.P."/>
            <person name="Tracey A."/>
            <person name="Wood J.M.D."/>
            <person name="Zagrodzka Z.B."/>
            <person name="Johannesson K."/>
            <person name="Butlin R.K."/>
            <person name="Leder E.H."/>
        </authorList>
    </citation>
    <scope>NUCLEOTIDE SEQUENCE [LARGE SCALE GENOMIC DNA]</scope>
    <source>
        <strain evidence="11">Snail1</strain>
        <tissue evidence="11">Muscle</tissue>
    </source>
</reference>
<dbReference type="SUPFAM" id="SSF52129">
    <property type="entry name" value="Caspase-like"/>
    <property type="match status" value="1"/>
</dbReference>
<dbReference type="PANTHER" id="PTHR10454">
    <property type="entry name" value="CASPASE"/>
    <property type="match status" value="1"/>
</dbReference>
<dbReference type="PROSITE" id="PS50207">
    <property type="entry name" value="CASPASE_P10"/>
    <property type="match status" value="1"/>
</dbReference>
<dbReference type="InterPro" id="IPR029030">
    <property type="entry name" value="Caspase-like_dom_sf"/>
</dbReference>
<dbReference type="InterPro" id="IPR001309">
    <property type="entry name" value="Pept_C14_p20"/>
</dbReference>
<keyword evidence="5" id="KW-0788">Thiol protease</keyword>
<name>A0AAN9GKD6_9CAEN</name>
<dbReference type="SMART" id="SM00115">
    <property type="entry name" value="CASc"/>
    <property type="match status" value="1"/>
</dbReference>
<dbReference type="AlphaFoldDB" id="A0AAN9GKD6"/>
<dbReference type="FunFam" id="3.40.50.1460:FF:000001">
    <property type="entry name" value="Caspase-3 preproprotein"/>
    <property type="match status" value="1"/>
</dbReference>
<dbReference type="PROSITE" id="PS50208">
    <property type="entry name" value="CASPASE_P20"/>
    <property type="match status" value="1"/>
</dbReference>
<evidence type="ECO:0000256" key="3">
    <source>
        <dbReference type="ARBA" id="ARBA00022703"/>
    </source>
</evidence>
<protein>
    <recommendedName>
        <fullName evidence="13">Caspase-3</fullName>
    </recommendedName>
</protein>
<feature type="domain" description="Caspase family p20" evidence="10">
    <location>
        <begin position="149"/>
        <end position="271"/>
    </location>
</feature>
<dbReference type="InterPro" id="IPR015917">
    <property type="entry name" value="Pept_C14A"/>
</dbReference>
<dbReference type="PROSITE" id="PS01121">
    <property type="entry name" value="CASPASE_HIS"/>
    <property type="match status" value="1"/>
</dbReference>
<evidence type="ECO:0000256" key="8">
    <source>
        <dbReference type="SAM" id="MobiDB-lite"/>
    </source>
</evidence>
<sequence length="392" mass="43445">MQHISFATKGEGFGSFLFGGTELSASFSCKGTEQTAMGVFEVIMVVLLEVLKLSVVNTLILGVFWCLASGSGSAGNDRKRRTRVKLIKSNQGAIPVDTEETCGLDTPDAGGKYQSRQPAFPRPSERRQSLPGIKYSVNVSDCYNMNHTKRGQAIIINNKHFDPDLEMGTRKGTEIDAQNLDNMLSGMGFTSSIKDDCTAKNMTDIISEVAQQNHADEDCFVLVILTHGEPDRVYATDYLVNVDDLLTPLKTCPSLAGKPKIIIIQACRGEKLDEGTDVVDAKGGGEDDMDPVVYRVPVEADFLMAFACVPGYFAWRNEEQGSWFVQALVEVLRENWARMDLLTMMTRVCKKVALDFESTKTSNRKFLHKKQVPCISSMLTRDVYFPPMTDQQ</sequence>
<comment type="similarity">
    <text evidence="1 7">Belongs to the peptidase C14A family.</text>
</comment>